<evidence type="ECO:0000313" key="3">
    <source>
        <dbReference type="EMBL" id="QSO49957.1"/>
    </source>
</evidence>
<dbReference type="AlphaFoldDB" id="A0A9X7W3T1"/>
<dbReference type="InterPro" id="IPR001455">
    <property type="entry name" value="TusA-like"/>
</dbReference>
<comment type="similarity">
    <text evidence="1">Belongs to the sulfur carrier protein TusA family.</text>
</comment>
<feature type="domain" description="UPF0033" evidence="2">
    <location>
        <begin position="29"/>
        <end position="53"/>
    </location>
</feature>
<dbReference type="Pfam" id="PF01206">
    <property type="entry name" value="TusA"/>
    <property type="match status" value="1"/>
</dbReference>
<accession>A0A9X7W3T1</accession>
<reference evidence="3 4" key="1">
    <citation type="submission" date="2021-02" db="EMBL/GenBank/DDBJ databases">
        <title>Alicyclobacillus curvatus sp. nov. and Alicyclobacillus mengziensis sp. nov., two acidophilic bacteria isolated from acid mine drainage.</title>
        <authorList>
            <person name="Huang Y."/>
        </authorList>
    </citation>
    <scope>NUCLEOTIDE SEQUENCE [LARGE SCALE GENOMIC DNA]</scope>
    <source>
        <strain evidence="3 4">S30H14</strain>
    </source>
</reference>
<dbReference type="PROSITE" id="PS01148">
    <property type="entry name" value="UPF0033"/>
    <property type="match status" value="1"/>
</dbReference>
<evidence type="ECO:0000256" key="1">
    <source>
        <dbReference type="ARBA" id="ARBA00008984"/>
    </source>
</evidence>
<dbReference type="Proteomes" id="UP000663505">
    <property type="component" value="Chromosome"/>
</dbReference>
<gene>
    <name evidence="3" type="ORF">JZ786_17905</name>
</gene>
<sequence length="104" mass="11490">MRLNKSFHHGLPFGGNDLEKSQYEVNKTVDCQGLSCPLPVVRAKKAIDEISAGDVLEVLATDPGSVKDVPGWARRVGHDFLETVQDGKVYRHYIRKAEKGGTKI</sequence>
<dbReference type="PANTHER" id="PTHR33279:SF6">
    <property type="entry name" value="SULFUR CARRIER PROTEIN YEDF-RELATED"/>
    <property type="match status" value="1"/>
</dbReference>
<name>A0A9X7W3T1_9BACL</name>
<protein>
    <submittedName>
        <fullName evidence="3">Sulfurtransferase TusA family protein</fullName>
    </submittedName>
</protein>
<evidence type="ECO:0000313" key="4">
    <source>
        <dbReference type="Proteomes" id="UP000663505"/>
    </source>
</evidence>
<evidence type="ECO:0000259" key="2">
    <source>
        <dbReference type="PROSITE" id="PS01148"/>
    </source>
</evidence>
<dbReference type="EMBL" id="CP071182">
    <property type="protein sequence ID" value="QSO49957.1"/>
    <property type="molecule type" value="Genomic_DNA"/>
</dbReference>
<dbReference type="PANTHER" id="PTHR33279">
    <property type="entry name" value="SULFUR CARRIER PROTEIN YEDF-RELATED"/>
    <property type="match status" value="1"/>
</dbReference>
<dbReference type="KEGG" id="afx:JZ786_17905"/>
<proteinExistence type="inferred from homology"/>
<dbReference type="CDD" id="cd00291">
    <property type="entry name" value="SirA_YedF_YeeD"/>
    <property type="match status" value="1"/>
</dbReference>
<dbReference type="Gene3D" id="3.30.110.40">
    <property type="entry name" value="TusA-like domain"/>
    <property type="match status" value="1"/>
</dbReference>
<dbReference type="SUPFAM" id="SSF64307">
    <property type="entry name" value="SirA-like"/>
    <property type="match status" value="1"/>
</dbReference>
<dbReference type="InterPro" id="IPR036868">
    <property type="entry name" value="TusA-like_sf"/>
</dbReference>
<organism evidence="3 4">
    <name type="scientific">Alicyclobacillus mengziensis</name>
    <dbReference type="NCBI Taxonomy" id="2931921"/>
    <lineage>
        <taxon>Bacteria</taxon>
        <taxon>Bacillati</taxon>
        <taxon>Bacillota</taxon>
        <taxon>Bacilli</taxon>
        <taxon>Bacillales</taxon>
        <taxon>Alicyclobacillaceae</taxon>
        <taxon>Alicyclobacillus</taxon>
    </lineage>
</organism>
<keyword evidence="4" id="KW-1185">Reference proteome</keyword>